<dbReference type="Proteomes" id="UP001245285">
    <property type="component" value="Unassembled WGS sequence"/>
</dbReference>
<dbReference type="CDD" id="cd03801">
    <property type="entry name" value="GT4_PimA-like"/>
    <property type="match status" value="1"/>
</dbReference>
<dbReference type="Gene3D" id="3.40.50.2000">
    <property type="entry name" value="Glycogen Phosphorylase B"/>
    <property type="match status" value="1"/>
</dbReference>
<keyword evidence="2" id="KW-0808">Transferase</keyword>
<protein>
    <submittedName>
        <fullName evidence="2">Glycosyltransferase</fullName>
        <ecNumber evidence="2">2.4.-.-</ecNumber>
    </submittedName>
</protein>
<keyword evidence="2" id="KW-0328">Glycosyltransferase</keyword>
<dbReference type="EMBL" id="JAVRHO010000016">
    <property type="protein sequence ID" value="MDT0647443.1"/>
    <property type="molecule type" value="Genomic_DNA"/>
</dbReference>
<feature type="domain" description="Glycosyl transferase family 1" evidence="1">
    <location>
        <begin position="166"/>
        <end position="324"/>
    </location>
</feature>
<dbReference type="EC" id="2.4.-.-" evidence="2"/>
<dbReference type="RefSeq" id="WP_311495549.1">
    <property type="nucleotide sequence ID" value="NZ_JAVRHO010000016.1"/>
</dbReference>
<dbReference type="SUPFAM" id="SSF53756">
    <property type="entry name" value="UDP-Glycosyltransferase/glycogen phosphorylase"/>
    <property type="match status" value="1"/>
</dbReference>
<proteinExistence type="predicted"/>
<evidence type="ECO:0000313" key="2">
    <source>
        <dbReference type="EMBL" id="MDT0647443.1"/>
    </source>
</evidence>
<evidence type="ECO:0000259" key="1">
    <source>
        <dbReference type="Pfam" id="PF00534"/>
    </source>
</evidence>
<accession>A0ABU3CMJ9</accession>
<dbReference type="Pfam" id="PF00534">
    <property type="entry name" value="Glycos_transf_1"/>
    <property type="match status" value="1"/>
</dbReference>
<gene>
    <name evidence="2" type="ORF">RM545_12145</name>
</gene>
<name>A0ABU3CMJ9_9FLAO</name>
<dbReference type="InterPro" id="IPR001296">
    <property type="entry name" value="Glyco_trans_1"/>
</dbReference>
<keyword evidence="3" id="KW-1185">Reference proteome</keyword>
<reference evidence="2 3" key="1">
    <citation type="submission" date="2023-09" db="EMBL/GenBank/DDBJ databases">
        <authorList>
            <person name="Rey-Velasco X."/>
        </authorList>
    </citation>
    <scope>NUCLEOTIDE SEQUENCE [LARGE SCALE GENOMIC DNA]</scope>
    <source>
        <strain evidence="2 3">F260</strain>
    </source>
</reference>
<sequence>MKIVVLYTRLTGYWMACMRFDHQKKGNQYLLIRKDPNPEAPFSFNSEAGINILDGDQLSAEDIKKTAKDFKPDVLYVAGWAEKRYLKTALYFNKKGVPVITGMDNQWLGNFKQRMAGLMSPLLVRKYFSHIWIPGDPQYIFAHHLGFSSNNILKGLYCADEVIFNSVTQRKFERQITFVGRLVEHKGLQVLFEVIRELIQNDQLLLKVHIIGNGPLAENIPNHKFIKNTSFVDPEELPALLENSGFFILPSLYEAWGVVVHEAVLAGLPVITTKQTGAASAFVIPGHNGFIYDAPNAAELKKILLEIGNLSDEDYLQMSNNSKEMASRISLNTWSATLNSVVK</sequence>
<comment type="caution">
    <text evidence="2">The sequence shown here is derived from an EMBL/GenBank/DDBJ whole genome shotgun (WGS) entry which is preliminary data.</text>
</comment>
<evidence type="ECO:0000313" key="3">
    <source>
        <dbReference type="Proteomes" id="UP001245285"/>
    </source>
</evidence>
<dbReference type="GO" id="GO:0016757">
    <property type="term" value="F:glycosyltransferase activity"/>
    <property type="evidence" value="ECO:0007669"/>
    <property type="project" value="UniProtKB-KW"/>
</dbReference>
<dbReference type="PANTHER" id="PTHR12526">
    <property type="entry name" value="GLYCOSYLTRANSFERASE"/>
    <property type="match status" value="1"/>
</dbReference>
<organism evidence="2 3">
    <name type="scientific">Autumnicola lenta</name>
    <dbReference type="NCBI Taxonomy" id="3075593"/>
    <lineage>
        <taxon>Bacteria</taxon>
        <taxon>Pseudomonadati</taxon>
        <taxon>Bacteroidota</taxon>
        <taxon>Flavobacteriia</taxon>
        <taxon>Flavobacteriales</taxon>
        <taxon>Flavobacteriaceae</taxon>
        <taxon>Autumnicola</taxon>
    </lineage>
</organism>